<keyword evidence="17" id="KW-1185">Reference proteome</keyword>
<dbReference type="GO" id="GO:0016726">
    <property type="term" value="F:oxidoreductase activity, acting on CH or CH2 groups, NAD or NADP as acceptor"/>
    <property type="evidence" value="ECO:0007669"/>
    <property type="project" value="UniProtKB-UniRule"/>
</dbReference>
<dbReference type="InterPro" id="IPR036291">
    <property type="entry name" value="NAD(P)-bd_dom_sf"/>
</dbReference>
<keyword evidence="4 13" id="KW-0521">NADP</keyword>
<evidence type="ECO:0000256" key="9">
    <source>
        <dbReference type="ARBA" id="ARBA00037922"/>
    </source>
</evidence>
<comment type="function">
    <text evidence="13">Catalyzes the conversion of 4-hydroxy-tetrahydrodipicolinate (HTPA) to tetrahydrodipicolinate.</text>
</comment>
<dbReference type="GO" id="GO:0008839">
    <property type="term" value="F:4-hydroxy-tetrahydrodipicolinate reductase"/>
    <property type="evidence" value="ECO:0007669"/>
    <property type="project" value="UniProtKB-UniRule"/>
</dbReference>
<keyword evidence="2 13" id="KW-0963">Cytoplasm</keyword>
<dbReference type="InterPro" id="IPR023940">
    <property type="entry name" value="DHDPR_bac"/>
</dbReference>
<dbReference type="InterPro" id="IPR022663">
    <property type="entry name" value="DapB_C"/>
</dbReference>
<feature type="binding site" evidence="13">
    <location>
        <begin position="101"/>
        <end position="104"/>
    </location>
    <ligand>
        <name>NAD(+)</name>
        <dbReference type="ChEBI" id="CHEBI:57540"/>
    </ligand>
</feature>
<evidence type="ECO:0000256" key="11">
    <source>
        <dbReference type="ARBA" id="ARBA00049080"/>
    </source>
</evidence>
<dbReference type="SUPFAM" id="SSF55347">
    <property type="entry name" value="Glyceraldehyde-3-phosphate dehydrogenase-like, C-terminal domain"/>
    <property type="match status" value="1"/>
</dbReference>
<evidence type="ECO:0000256" key="4">
    <source>
        <dbReference type="ARBA" id="ARBA00022857"/>
    </source>
</evidence>
<comment type="caution">
    <text evidence="13">Lacks conserved residue(s) required for the propagation of feature annotation.</text>
</comment>
<comment type="subunit">
    <text evidence="13">Homotetramer.</text>
</comment>
<feature type="binding site" evidence="13">
    <location>
        <position position="35"/>
    </location>
    <ligand>
        <name>NAD(+)</name>
        <dbReference type="ChEBI" id="CHEBI:57540"/>
    </ligand>
</feature>
<dbReference type="Pfam" id="PF01113">
    <property type="entry name" value="DapB_N"/>
    <property type="match status" value="1"/>
</dbReference>
<evidence type="ECO:0000313" key="16">
    <source>
        <dbReference type="EMBL" id="QBI53244.1"/>
    </source>
</evidence>
<dbReference type="GO" id="GO:0050661">
    <property type="term" value="F:NADP binding"/>
    <property type="evidence" value="ECO:0007669"/>
    <property type="project" value="UniProtKB-UniRule"/>
</dbReference>
<feature type="domain" description="Dihydrodipicolinate reductase C-terminal" evidence="15">
    <location>
        <begin position="108"/>
        <end position="230"/>
    </location>
</feature>
<dbReference type="KEGG" id="strr:EKD16_07240"/>
<dbReference type="UniPathway" id="UPA00034">
    <property type="reaction ID" value="UER00018"/>
</dbReference>
<dbReference type="InterPro" id="IPR022664">
    <property type="entry name" value="DapB_N_CS"/>
</dbReference>
<dbReference type="RefSeq" id="WP_131097641.1">
    <property type="nucleotide sequence ID" value="NZ_CP036455.1"/>
</dbReference>
<dbReference type="SUPFAM" id="SSF51735">
    <property type="entry name" value="NAD(P)-binding Rossmann-fold domains"/>
    <property type="match status" value="1"/>
</dbReference>
<evidence type="ECO:0000256" key="3">
    <source>
        <dbReference type="ARBA" id="ARBA00022605"/>
    </source>
</evidence>
<dbReference type="Gene3D" id="3.30.360.10">
    <property type="entry name" value="Dihydrodipicolinate Reductase, domain 2"/>
    <property type="match status" value="1"/>
</dbReference>
<gene>
    <name evidence="13 16" type="primary">dapB</name>
    <name evidence="16" type="ORF">EKD16_07240</name>
</gene>
<evidence type="ECO:0000256" key="10">
    <source>
        <dbReference type="ARBA" id="ARBA00038983"/>
    </source>
</evidence>
<dbReference type="GO" id="GO:0005829">
    <property type="term" value="C:cytosol"/>
    <property type="evidence" value="ECO:0007669"/>
    <property type="project" value="TreeGrafter"/>
</dbReference>
<organism evidence="16 17">
    <name type="scientific">Streptomonospora litoralis</name>
    <dbReference type="NCBI Taxonomy" id="2498135"/>
    <lineage>
        <taxon>Bacteria</taxon>
        <taxon>Bacillati</taxon>
        <taxon>Actinomycetota</taxon>
        <taxon>Actinomycetes</taxon>
        <taxon>Streptosporangiales</taxon>
        <taxon>Nocardiopsidaceae</taxon>
        <taxon>Streptomonospora</taxon>
    </lineage>
</organism>
<comment type="catalytic activity">
    <reaction evidence="11 13">
        <text>(S)-2,3,4,5-tetrahydrodipicolinate + NADP(+) + H2O = (2S,4S)-4-hydroxy-2,3,4,5-tetrahydrodipicolinate + NADPH + H(+)</text>
        <dbReference type="Rhea" id="RHEA:35331"/>
        <dbReference type="ChEBI" id="CHEBI:15377"/>
        <dbReference type="ChEBI" id="CHEBI:15378"/>
        <dbReference type="ChEBI" id="CHEBI:16845"/>
        <dbReference type="ChEBI" id="CHEBI:57783"/>
        <dbReference type="ChEBI" id="CHEBI:58349"/>
        <dbReference type="ChEBI" id="CHEBI:67139"/>
        <dbReference type="EC" id="1.17.1.8"/>
    </reaction>
</comment>
<dbReference type="GO" id="GO:0009089">
    <property type="term" value="P:lysine biosynthetic process via diaminopimelate"/>
    <property type="evidence" value="ECO:0007669"/>
    <property type="project" value="UniProtKB-UniRule"/>
</dbReference>
<keyword evidence="8 13" id="KW-0457">Lysine biosynthesis</keyword>
<dbReference type="AlphaFoldDB" id="A0A4P6Q365"/>
<sequence length="247" mass="26322">MIKVGVFGARGRMGSEVVKAVEQSADTELVAAVDDAAERERVRGADVVVDFTHPDEVMGNLRWLAENGVHAVVGTSGFDEARLTELREVLAANPGPNALIAPNFGIAAVLMMNFAAKAAPYFESTEIVELHHPNKADAPSGTAYRTAELVARAREGTGAEPMPDATTSEIPGARGADVEGVRVHALRMTGMIAHQEVVFGTHGETLRIRHDSMNRESFMPGVLLGVRRVGELPDRITVGLEPLLGLA</sequence>
<name>A0A4P6Q365_9ACTN</name>
<comment type="catalytic activity">
    <reaction evidence="12 13">
        <text>(S)-2,3,4,5-tetrahydrodipicolinate + NAD(+) + H2O = (2S,4S)-4-hydroxy-2,3,4,5-tetrahydrodipicolinate + NADH + H(+)</text>
        <dbReference type="Rhea" id="RHEA:35323"/>
        <dbReference type="ChEBI" id="CHEBI:15377"/>
        <dbReference type="ChEBI" id="CHEBI:15378"/>
        <dbReference type="ChEBI" id="CHEBI:16845"/>
        <dbReference type="ChEBI" id="CHEBI:57540"/>
        <dbReference type="ChEBI" id="CHEBI:57945"/>
        <dbReference type="ChEBI" id="CHEBI:67139"/>
        <dbReference type="EC" id="1.17.1.8"/>
    </reaction>
</comment>
<feature type="active site" description="Proton donor/acceptor" evidence="13">
    <location>
        <position position="131"/>
    </location>
</feature>
<dbReference type="FunFam" id="3.30.360.10:FF:000009">
    <property type="entry name" value="4-hydroxy-tetrahydrodipicolinate reductase"/>
    <property type="match status" value="1"/>
</dbReference>
<dbReference type="EMBL" id="CP036455">
    <property type="protein sequence ID" value="QBI53244.1"/>
    <property type="molecule type" value="Genomic_DNA"/>
</dbReference>
<evidence type="ECO:0000256" key="5">
    <source>
        <dbReference type="ARBA" id="ARBA00022915"/>
    </source>
</evidence>
<evidence type="ECO:0000256" key="13">
    <source>
        <dbReference type="HAMAP-Rule" id="MF_00102"/>
    </source>
</evidence>
<comment type="similarity">
    <text evidence="1 13">Belongs to the DapB family.</text>
</comment>
<dbReference type="CDD" id="cd02274">
    <property type="entry name" value="DHDPR_N"/>
    <property type="match status" value="1"/>
</dbReference>
<comment type="caution">
    <text evidence="13">Was originally thought to be a dihydrodipicolinate reductase (DHDPR), catalyzing the conversion of dihydrodipicolinate to tetrahydrodipicolinate. However, it was shown in E.coli that the substrate of the enzymatic reaction is not dihydrodipicolinate (DHDP) but in fact (2S,4S)-4-hydroxy-2,3,4,5-tetrahydrodipicolinic acid (HTPA), the product released by the DapA-catalyzed reaction.</text>
</comment>
<protein>
    <recommendedName>
        <fullName evidence="10 13">4-hydroxy-tetrahydrodipicolinate reductase</fullName>
        <shortName evidence="13">HTPA reductase</shortName>
        <ecNumber evidence="10 13">1.17.1.8</ecNumber>
    </recommendedName>
</protein>
<dbReference type="Proteomes" id="UP000292235">
    <property type="component" value="Chromosome"/>
</dbReference>
<comment type="pathway">
    <text evidence="9 13">Amino-acid biosynthesis; L-lysine biosynthesis via DAP pathway; (S)-tetrahydrodipicolinate from L-aspartate: step 4/4.</text>
</comment>
<dbReference type="GO" id="GO:0051287">
    <property type="term" value="F:NAD binding"/>
    <property type="evidence" value="ECO:0007669"/>
    <property type="project" value="UniProtKB-UniRule"/>
</dbReference>
<keyword evidence="3 13" id="KW-0028">Amino-acid biosynthesis</keyword>
<accession>A0A4P6Q365</accession>
<evidence type="ECO:0000256" key="12">
    <source>
        <dbReference type="ARBA" id="ARBA00049396"/>
    </source>
</evidence>
<comment type="subcellular location">
    <subcellularLocation>
        <location evidence="13">Cytoplasm</location>
    </subcellularLocation>
</comment>
<dbReference type="InterPro" id="IPR000846">
    <property type="entry name" value="DapB_N"/>
</dbReference>
<evidence type="ECO:0000259" key="14">
    <source>
        <dbReference type="Pfam" id="PF01113"/>
    </source>
</evidence>
<reference evidence="16 17" key="1">
    <citation type="submission" date="2019-02" db="EMBL/GenBank/DDBJ databases">
        <authorList>
            <person name="Khodamoradi S."/>
            <person name="Hahnke R.L."/>
            <person name="Kaempfer P."/>
            <person name="Schumann P."/>
            <person name="Rohde M."/>
            <person name="Steinert M."/>
            <person name="Luzhetskyy A."/>
            <person name="Wink J."/>
            <person name="Ruckert C."/>
        </authorList>
    </citation>
    <scope>NUCLEOTIDE SEQUENCE [LARGE SCALE GENOMIC DNA]</scope>
    <source>
        <strain evidence="16 17">M2</strain>
    </source>
</reference>
<evidence type="ECO:0000256" key="1">
    <source>
        <dbReference type="ARBA" id="ARBA00006642"/>
    </source>
</evidence>
<evidence type="ECO:0000256" key="6">
    <source>
        <dbReference type="ARBA" id="ARBA00023002"/>
    </source>
</evidence>
<proteinExistence type="inferred from homology"/>
<dbReference type="OrthoDB" id="9790352at2"/>
<feature type="binding site" evidence="13">
    <location>
        <begin position="8"/>
        <end position="13"/>
    </location>
    <ligand>
        <name>NAD(+)</name>
        <dbReference type="ChEBI" id="CHEBI:57540"/>
    </ligand>
</feature>
<dbReference type="NCBIfam" id="TIGR00036">
    <property type="entry name" value="dapB"/>
    <property type="match status" value="1"/>
</dbReference>
<dbReference type="Gene3D" id="3.40.50.720">
    <property type="entry name" value="NAD(P)-binding Rossmann-like Domain"/>
    <property type="match status" value="1"/>
</dbReference>
<feature type="binding site" evidence="13">
    <location>
        <begin position="74"/>
        <end position="76"/>
    </location>
    <ligand>
        <name>NAD(+)</name>
        <dbReference type="ChEBI" id="CHEBI:57540"/>
    </ligand>
</feature>
<feature type="binding site" evidence="13">
    <location>
        <position position="132"/>
    </location>
    <ligand>
        <name>(S)-2,3,4,5-tetrahydrodipicolinate</name>
        <dbReference type="ChEBI" id="CHEBI:16845"/>
    </ligand>
</feature>
<evidence type="ECO:0000256" key="2">
    <source>
        <dbReference type="ARBA" id="ARBA00022490"/>
    </source>
</evidence>
<keyword evidence="5 13" id="KW-0220">Diaminopimelate biosynthesis</keyword>
<keyword evidence="7 13" id="KW-0520">NAD</keyword>
<dbReference type="PANTHER" id="PTHR20836">
    <property type="entry name" value="DIHYDRODIPICOLINATE REDUCTASE"/>
    <property type="match status" value="1"/>
</dbReference>
<dbReference type="PIRSF" id="PIRSF000161">
    <property type="entry name" value="DHPR"/>
    <property type="match status" value="1"/>
</dbReference>
<dbReference type="HAMAP" id="MF_00102">
    <property type="entry name" value="DapB"/>
    <property type="match status" value="1"/>
</dbReference>
<evidence type="ECO:0000259" key="15">
    <source>
        <dbReference type="Pfam" id="PF05173"/>
    </source>
</evidence>
<feature type="binding site" evidence="13">
    <location>
        <begin position="141"/>
        <end position="142"/>
    </location>
    <ligand>
        <name>(S)-2,3,4,5-tetrahydrodipicolinate</name>
        <dbReference type="ChEBI" id="CHEBI:16845"/>
    </ligand>
</feature>
<evidence type="ECO:0000313" key="17">
    <source>
        <dbReference type="Proteomes" id="UP000292235"/>
    </source>
</evidence>
<dbReference type="EC" id="1.17.1.8" evidence="10 13"/>
<dbReference type="GO" id="GO:0019877">
    <property type="term" value="P:diaminopimelate biosynthetic process"/>
    <property type="evidence" value="ECO:0007669"/>
    <property type="project" value="UniProtKB-UniRule"/>
</dbReference>
<dbReference type="PROSITE" id="PS01298">
    <property type="entry name" value="DAPB"/>
    <property type="match status" value="1"/>
</dbReference>
<feature type="active site" description="Proton donor" evidence="13">
    <location>
        <position position="135"/>
    </location>
</feature>
<feature type="domain" description="Dihydrodipicolinate reductase N-terminal" evidence="14">
    <location>
        <begin position="2"/>
        <end position="104"/>
    </location>
</feature>
<dbReference type="PANTHER" id="PTHR20836:SF0">
    <property type="entry name" value="4-HYDROXY-TETRAHYDRODIPICOLINATE REDUCTASE 1, CHLOROPLASTIC-RELATED"/>
    <property type="match status" value="1"/>
</dbReference>
<keyword evidence="6 13" id="KW-0560">Oxidoreductase</keyword>
<dbReference type="Pfam" id="PF05173">
    <property type="entry name" value="DapB_C"/>
    <property type="match status" value="1"/>
</dbReference>
<evidence type="ECO:0000256" key="7">
    <source>
        <dbReference type="ARBA" id="ARBA00023027"/>
    </source>
</evidence>
<evidence type="ECO:0000256" key="8">
    <source>
        <dbReference type="ARBA" id="ARBA00023154"/>
    </source>
</evidence>